<evidence type="ECO:0000313" key="2">
    <source>
        <dbReference type="EMBL" id="PXF40735.1"/>
    </source>
</evidence>
<evidence type="ECO:0000313" key="3">
    <source>
        <dbReference type="Proteomes" id="UP000247409"/>
    </source>
</evidence>
<comment type="caution">
    <text evidence="2">The sequence shown here is derived from an EMBL/GenBank/DDBJ whole genome shotgun (WGS) entry which is preliminary data.</text>
</comment>
<protein>
    <submittedName>
        <fullName evidence="2">Uncharacterized protein</fullName>
    </submittedName>
</protein>
<accession>A0A2V3IF70</accession>
<evidence type="ECO:0000256" key="1">
    <source>
        <dbReference type="SAM" id="MobiDB-lite"/>
    </source>
</evidence>
<feature type="region of interest" description="Disordered" evidence="1">
    <location>
        <begin position="119"/>
        <end position="178"/>
    </location>
</feature>
<proteinExistence type="predicted"/>
<gene>
    <name evidence="2" type="ORF">BWQ96_09568</name>
</gene>
<sequence length="811" mass="90301">MECPENVNLDEVVGKWNALMKHKLAPMPKSQGIEIAEKPTVCNFTPLFDEHDIYESDGSDNGSSICFATEENHGSTVEYLDFVIPYVNHPENKSTKSMVGDQNGDKTISETAKRISLKSKRDFEFAKPPSEHSGLTKKSNTTRTRKSSRKEGKAVHSSKPLKIGMSHAPQSSDLHDNASAAATGPEVMDIAVPGRIPHVDIIHPHRVPNGTAVPSTVLDQSGMPKKNSSGFMDVLKPEDNQDIGVITPPIVSKSNSKRRSGAVVKTNRIAAKQNLSHSLRATDGLLPKESQDTDVISPHHITKKVHQERITRDRTPCPVAAPDVVHLDPHDELEELPVQQSDLERGILHVAKTTAGFLNDALGVLGLENAKKFSPIDFAVDMQTAKLQVYKIVLVSLNLLSVNIFVLLSKQGDFLLPASKCKARFQWSSTSNWCLPSIQRNGYPYEINNWKAVFERLISLEKVPEYEYASAKAVVFGINSIRDVQKEKDWDEYVKWRFLLLQTSGKKILGRMLRSRSTQHVGVPLKDRYGPLNEKNSCAIDCLLFVFPHLFWELARFDLFGCDSNGNSLALSTPGCIVFQYVFQEMFRIASGHLYRSWVHKRISSYLRVLIQDLGELYSIARNRVPRMWFPCADNEFINLHEVLAMLLPRLLGFREVITAASQVSFLVVQLTSGILSEIDTSASLAEVIHKKLCSKDLDDKIGCVVATVSFGLGETVVAEARERLLGSSHYECRGITTSVLAYIGYSTSSKKTHFIAGKLFNSKDGSEHIYIYDGLKQNGKPLASSLQNAFRFRKGKFDIDGLVAIAVRRT</sequence>
<dbReference type="EMBL" id="NBIV01000263">
    <property type="protein sequence ID" value="PXF40735.1"/>
    <property type="molecule type" value="Genomic_DNA"/>
</dbReference>
<name>A0A2V3IF70_9FLOR</name>
<reference evidence="2 3" key="1">
    <citation type="journal article" date="2018" name="Mol. Biol. Evol.">
        <title>Analysis of the draft genome of the red seaweed Gracilariopsis chorda provides insights into genome size evolution in Rhodophyta.</title>
        <authorList>
            <person name="Lee J."/>
            <person name="Yang E.C."/>
            <person name="Graf L."/>
            <person name="Yang J.H."/>
            <person name="Qiu H."/>
            <person name="Zel Zion U."/>
            <person name="Chan C.X."/>
            <person name="Stephens T.G."/>
            <person name="Weber A.P.M."/>
            <person name="Boo G.H."/>
            <person name="Boo S.M."/>
            <person name="Kim K.M."/>
            <person name="Shin Y."/>
            <person name="Jung M."/>
            <person name="Lee S.J."/>
            <person name="Yim H.S."/>
            <person name="Lee J.H."/>
            <person name="Bhattacharya D."/>
            <person name="Yoon H.S."/>
        </authorList>
    </citation>
    <scope>NUCLEOTIDE SEQUENCE [LARGE SCALE GENOMIC DNA]</scope>
    <source>
        <strain evidence="2 3">SKKU-2015</strain>
        <tissue evidence="2">Whole body</tissue>
    </source>
</reference>
<dbReference type="Proteomes" id="UP000247409">
    <property type="component" value="Unassembled WGS sequence"/>
</dbReference>
<keyword evidence="3" id="KW-1185">Reference proteome</keyword>
<dbReference type="AlphaFoldDB" id="A0A2V3IF70"/>
<organism evidence="2 3">
    <name type="scientific">Gracilariopsis chorda</name>
    <dbReference type="NCBI Taxonomy" id="448386"/>
    <lineage>
        <taxon>Eukaryota</taxon>
        <taxon>Rhodophyta</taxon>
        <taxon>Florideophyceae</taxon>
        <taxon>Rhodymeniophycidae</taxon>
        <taxon>Gracilariales</taxon>
        <taxon>Gracilariaceae</taxon>
        <taxon>Gracilariopsis</taxon>
    </lineage>
</organism>